<evidence type="ECO:0000259" key="6">
    <source>
        <dbReference type="Pfam" id="PF21124"/>
    </source>
</evidence>
<evidence type="ECO:0000313" key="8">
    <source>
        <dbReference type="Proteomes" id="UP000323242"/>
    </source>
</evidence>
<comment type="caution">
    <text evidence="7">The sequence shown here is derived from an EMBL/GenBank/DDBJ whole genome shotgun (WGS) entry which is preliminary data.</text>
</comment>
<keyword evidence="8" id="KW-1185">Reference proteome</keyword>
<dbReference type="InterPro" id="IPR050858">
    <property type="entry name" value="Mal-CoA-ACP_Trans/PKS_FabD"/>
</dbReference>
<dbReference type="Gene3D" id="3.40.366.10">
    <property type="entry name" value="Malonyl-Coenzyme A Acyl Carrier Protein, domain 2"/>
    <property type="match status" value="1"/>
</dbReference>
<feature type="region of interest" description="Disordered" evidence="5">
    <location>
        <begin position="1"/>
        <end position="21"/>
    </location>
</feature>
<comment type="catalytic activity">
    <reaction evidence="4">
        <text>holo-[ACP] + malonyl-CoA = malonyl-[ACP] + CoA</text>
        <dbReference type="Rhea" id="RHEA:41792"/>
        <dbReference type="Rhea" id="RHEA-COMP:9623"/>
        <dbReference type="Rhea" id="RHEA-COMP:9685"/>
        <dbReference type="ChEBI" id="CHEBI:57287"/>
        <dbReference type="ChEBI" id="CHEBI:57384"/>
        <dbReference type="ChEBI" id="CHEBI:64479"/>
        <dbReference type="ChEBI" id="CHEBI:78449"/>
        <dbReference type="EC" id="2.3.1.39"/>
    </reaction>
</comment>
<dbReference type="Pfam" id="PF21124">
    <property type="entry name" value="VinK_C"/>
    <property type="match status" value="1"/>
</dbReference>
<evidence type="ECO:0000313" key="7">
    <source>
        <dbReference type="EMBL" id="TYR63420.1"/>
    </source>
</evidence>
<proteinExistence type="predicted"/>
<keyword evidence="3" id="KW-0012">Acyltransferase</keyword>
<dbReference type="PANTHER" id="PTHR42681">
    <property type="entry name" value="MALONYL-COA-ACYL CARRIER PROTEIN TRANSACYLASE, MITOCHONDRIAL"/>
    <property type="match status" value="1"/>
</dbReference>
<evidence type="ECO:0000256" key="2">
    <source>
        <dbReference type="ARBA" id="ARBA00022679"/>
    </source>
</evidence>
<dbReference type="AlphaFoldDB" id="A0A5D4JGU0"/>
<dbReference type="GO" id="GO:0004314">
    <property type="term" value="F:[acyl-carrier-protein] S-malonyltransferase activity"/>
    <property type="evidence" value="ECO:0007669"/>
    <property type="project" value="UniProtKB-EC"/>
</dbReference>
<protein>
    <recommendedName>
        <fullName evidence="1">[acyl-carrier-protein] S-malonyltransferase</fullName>
        <ecNumber evidence="1">2.3.1.39</ecNumber>
    </recommendedName>
</protein>
<gene>
    <name evidence="7" type="ORF">FY004_16960</name>
</gene>
<sequence>MENTSQHVEDTDGVPDARGAEDVPVDGTAIVFPGMGPQDFAVSGKFLLIDPVASRLLAEASDTVGYDVFARYRDSASDYSEEAQIAFLVVCLALARRAETTQGLSPRLCAGPSFGGKGAAVYSGALSFTDAVRLTSQLARYEAAFFAEECPGIVTHSFARTPRAVLDAIGAELTAAGEWHEISCHIDDDFFMLSLREERLEWLQKMLRAEGGMPLYTMNPPMHASLFAPLRDRVEAELFADLSFADPRIPVVADQDGSVRTTADGVRTMLLDGFVRPVSWPAVVDTLLRSGVRDLCVAGPDSLFSRVPRTTRNFTVDQIGPQSVLRPRPARP</sequence>
<name>A0A5D4JGU0_9ACTN</name>
<accession>A0A5D4JGU0</accession>
<evidence type="ECO:0000256" key="3">
    <source>
        <dbReference type="ARBA" id="ARBA00023315"/>
    </source>
</evidence>
<evidence type="ECO:0000256" key="5">
    <source>
        <dbReference type="SAM" id="MobiDB-lite"/>
    </source>
</evidence>
<dbReference type="PANTHER" id="PTHR42681:SF1">
    <property type="entry name" value="MALONYL-COA-ACYL CARRIER PROTEIN TRANSACYLASE, MITOCHONDRIAL"/>
    <property type="match status" value="1"/>
</dbReference>
<evidence type="ECO:0000256" key="1">
    <source>
        <dbReference type="ARBA" id="ARBA00013258"/>
    </source>
</evidence>
<dbReference type="SUPFAM" id="SSF52151">
    <property type="entry name" value="FabD/lysophospholipase-like"/>
    <property type="match status" value="1"/>
</dbReference>
<dbReference type="EMBL" id="VSZQ01000082">
    <property type="protein sequence ID" value="TYR63420.1"/>
    <property type="molecule type" value="Genomic_DNA"/>
</dbReference>
<keyword evidence="2 7" id="KW-0808">Transferase</keyword>
<reference evidence="7 8" key="1">
    <citation type="submission" date="2019-08" db="EMBL/GenBank/DDBJ databases">
        <title>Draft genome for granaticin producer strain Streptomyces parvus C05.</title>
        <authorList>
            <person name="Gonzalez-Pimentel J.L."/>
        </authorList>
    </citation>
    <scope>NUCLEOTIDE SEQUENCE [LARGE SCALE GENOMIC DNA]</scope>
    <source>
        <strain evidence="7 8">C05</strain>
    </source>
</reference>
<dbReference type="RefSeq" id="WP_148903021.1">
    <property type="nucleotide sequence ID" value="NZ_VSZQ01000082.1"/>
</dbReference>
<feature type="domain" description="Malonyl-CoA-[acyl-carrier-protein] transacylase small" evidence="6">
    <location>
        <begin position="157"/>
        <end position="218"/>
    </location>
</feature>
<dbReference type="InterPro" id="IPR001227">
    <property type="entry name" value="Ac_transferase_dom_sf"/>
</dbReference>
<dbReference type="Proteomes" id="UP000323242">
    <property type="component" value="Unassembled WGS sequence"/>
</dbReference>
<dbReference type="EC" id="2.3.1.39" evidence="1"/>
<dbReference type="InterPro" id="IPR016035">
    <property type="entry name" value="Acyl_Trfase/lysoPLipase"/>
</dbReference>
<dbReference type="InterPro" id="IPR049416">
    <property type="entry name" value="VinK-like_small"/>
</dbReference>
<dbReference type="Gene3D" id="3.30.70.250">
    <property type="entry name" value="Malonyl-CoA ACP transacylase, ACP-binding"/>
    <property type="match status" value="1"/>
</dbReference>
<evidence type="ECO:0000256" key="4">
    <source>
        <dbReference type="ARBA" id="ARBA00048462"/>
    </source>
</evidence>
<dbReference type="GO" id="GO:0006633">
    <property type="term" value="P:fatty acid biosynthetic process"/>
    <property type="evidence" value="ECO:0007669"/>
    <property type="project" value="TreeGrafter"/>
</dbReference>
<organism evidence="7 8">
    <name type="scientific">Streptomyces parvus</name>
    <dbReference type="NCBI Taxonomy" id="66428"/>
    <lineage>
        <taxon>Bacteria</taxon>
        <taxon>Bacillati</taxon>
        <taxon>Actinomycetota</taxon>
        <taxon>Actinomycetes</taxon>
        <taxon>Kitasatosporales</taxon>
        <taxon>Streptomycetaceae</taxon>
        <taxon>Streptomyces</taxon>
    </lineage>
</organism>